<dbReference type="EMBL" id="BKCJ010003253">
    <property type="protein sequence ID" value="GEU53946.1"/>
    <property type="molecule type" value="Genomic_DNA"/>
</dbReference>
<feature type="transmembrane region" description="Helical" evidence="1">
    <location>
        <begin position="148"/>
        <end position="170"/>
    </location>
</feature>
<protein>
    <submittedName>
        <fullName evidence="2">Uncharacterized protein</fullName>
    </submittedName>
</protein>
<dbReference type="AlphaFoldDB" id="A0A6L2KXH8"/>
<reference evidence="2" key="1">
    <citation type="journal article" date="2019" name="Sci. Rep.">
        <title>Draft genome of Tanacetum cinerariifolium, the natural source of mosquito coil.</title>
        <authorList>
            <person name="Yamashiro T."/>
            <person name="Shiraishi A."/>
            <person name="Satake H."/>
            <person name="Nakayama K."/>
        </authorList>
    </citation>
    <scope>NUCLEOTIDE SEQUENCE</scope>
</reference>
<feature type="transmembrane region" description="Helical" evidence="1">
    <location>
        <begin position="103"/>
        <end position="128"/>
    </location>
</feature>
<gene>
    <name evidence="2" type="ORF">Tci_025924</name>
</gene>
<comment type="caution">
    <text evidence="2">The sequence shown here is derived from an EMBL/GenBank/DDBJ whole genome shotgun (WGS) entry which is preliminary data.</text>
</comment>
<proteinExistence type="predicted"/>
<evidence type="ECO:0000256" key="1">
    <source>
        <dbReference type="SAM" id="Phobius"/>
    </source>
</evidence>
<sequence length="251" mass="28006">MDEHTVQLTISRAMIVTALEVWLPSQDTVYGCNNNSGVVASPTNSSRIKPASKPSLLVVPPMYNFHALSLGINFSIGSSLALEDSVIIYEMTYVPNSTTHKTSLLVAHGLFNACSIGPSFTTLILWHTVRVSFFFEMTRVGNFPTSSFILRSALSALFVHLSVPSFLYPLGVSQKGSYNFADFSRNHLRSASLRHRFRILFWEGLSIIDLIFFGLSMIPLVVTMYPKNLLPSIPSMHLLGFSFMLTYLERI</sequence>
<feature type="transmembrane region" description="Helical" evidence="1">
    <location>
        <begin position="199"/>
        <end position="222"/>
    </location>
</feature>
<organism evidence="2">
    <name type="scientific">Tanacetum cinerariifolium</name>
    <name type="common">Dalmatian daisy</name>
    <name type="synonym">Chrysanthemum cinerariifolium</name>
    <dbReference type="NCBI Taxonomy" id="118510"/>
    <lineage>
        <taxon>Eukaryota</taxon>
        <taxon>Viridiplantae</taxon>
        <taxon>Streptophyta</taxon>
        <taxon>Embryophyta</taxon>
        <taxon>Tracheophyta</taxon>
        <taxon>Spermatophyta</taxon>
        <taxon>Magnoliopsida</taxon>
        <taxon>eudicotyledons</taxon>
        <taxon>Gunneridae</taxon>
        <taxon>Pentapetalae</taxon>
        <taxon>asterids</taxon>
        <taxon>campanulids</taxon>
        <taxon>Asterales</taxon>
        <taxon>Asteraceae</taxon>
        <taxon>Asteroideae</taxon>
        <taxon>Anthemideae</taxon>
        <taxon>Anthemidinae</taxon>
        <taxon>Tanacetum</taxon>
    </lineage>
</organism>
<keyword evidence="1" id="KW-1133">Transmembrane helix</keyword>
<evidence type="ECO:0000313" key="2">
    <source>
        <dbReference type="EMBL" id="GEU53946.1"/>
    </source>
</evidence>
<keyword evidence="1" id="KW-0812">Transmembrane</keyword>
<accession>A0A6L2KXH8</accession>
<name>A0A6L2KXH8_TANCI</name>
<keyword evidence="1" id="KW-0472">Membrane</keyword>